<reference evidence="1 2" key="1">
    <citation type="submission" date="2020-08" db="EMBL/GenBank/DDBJ databases">
        <title>Functional genomics of gut bacteria from endangered species of beetles.</title>
        <authorList>
            <person name="Carlos-Shanley C."/>
        </authorList>
    </citation>
    <scope>NUCLEOTIDE SEQUENCE [LARGE SCALE GENOMIC DNA]</scope>
    <source>
        <strain evidence="1 2">S00142</strain>
    </source>
</reference>
<proteinExistence type="predicted"/>
<name>A0A7W7IXQ0_9FLAO</name>
<protein>
    <submittedName>
        <fullName evidence="1">Uncharacterized protein</fullName>
    </submittedName>
</protein>
<dbReference type="EMBL" id="JACHLD010000004">
    <property type="protein sequence ID" value="MBB4802541.1"/>
    <property type="molecule type" value="Genomic_DNA"/>
</dbReference>
<evidence type="ECO:0000313" key="2">
    <source>
        <dbReference type="Proteomes" id="UP000561681"/>
    </source>
</evidence>
<sequence length="35" mass="3634">MGKNQGYGAAITECSNSAPGHIAKVSKKLQCGVER</sequence>
<dbReference type="Proteomes" id="UP000561681">
    <property type="component" value="Unassembled WGS sequence"/>
</dbReference>
<organism evidence="1 2">
    <name type="scientific">Flavobacterium nitrogenifigens</name>
    <dbReference type="NCBI Taxonomy" id="1617283"/>
    <lineage>
        <taxon>Bacteria</taxon>
        <taxon>Pseudomonadati</taxon>
        <taxon>Bacteroidota</taxon>
        <taxon>Flavobacteriia</taxon>
        <taxon>Flavobacteriales</taxon>
        <taxon>Flavobacteriaceae</taxon>
        <taxon>Flavobacterium</taxon>
    </lineage>
</organism>
<gene>
    <name evidence="1" type="ORF">HNP37_002616</name>
</gene>
<keyword evidence="2" id="KW-1185">Reference proteome</keyword>
<dbReference type="AlphaFoldDB" id="A0A7W7IXQ0"/>
<comment type="caution">
    <text evidence="1">The sequence shown here is derived from an EMBL/GenBank/DDBJ whole genome shotgun (WGS) entry which is preliminary data.</text>
</comment>
<accession>A0A7W7IXQ0</accession>
<evidence type="ECO:0000313" key="1">
    <source>
        <dbReference type="EMBL" id="MBB4802541.1"/>
    </source>
</evidence>